<evidence type="ECO:0000313" key="5">
    <source>
        <dbReference type="Proteomes" id="UP000799770"/>
    </source>
</evidence>
<keyword evidence="5" id="KW-1185">Reference proteome</keyword>
<keyword evidence="2" id="KW-0539">Nucleus</keyword>
<evidence type="ECO:0000313" key="4">
    <source>
        <dbReference type="EMBL" id="KAF2122442.1"/>
    </source>
</evidence>
<comment type="subcellular location">
    <subcellularLocation>
        <location evidence="1">Nucleus</location>
    </subcellularLocation>
</comment>
<evidence type="ECO:0000256" key="2">
    <source>
        <dbReference type="ARBA" id="ARBA00023242"/>
    </source>
</evidence>
<reference evidence="4" key="1">
    <citation type="journal article" date="2020" name="Stud. Mycol.">
        <title>101 Dothideomycetes genomes: a test case for predicting lifestyles and emergence of pathogens.</title>
        <authorList>
            <person name="Haridas S."/>
            <person name="Albert R."/>
            <person name="Binder M."/>
            <person name="Bloem J."/>
            <person name="Labutti K."/>
            <person name="Salamov A."/>
            <person name="Andreopoulos B."/>
            <person name="Baker S."/>
            <person name="Barry K."/>
            <person name="Bills G."/>
            <person name="Bluhm B."/>
            <person name="Cannon C."/>
            <person name="Castanera R."/>
            <person name="Culley D."/>
            <person name="Daum C."/>
            <person name="Ezra D."/>
            <person name="Gonzalez J."/>
            <person name="Henrissat B."/>
            <person name="Kuo A."/>
            <person name="Liang C."/>
            <person name="Lipzen A."/>
            <person name="Lutzoni F."/>
            <person name="Magnuson J."/>
            <person name="Mondo S."/>
            <person name="Nolan M."/>
            <person name="Ohm R."/>
            <person name="Pangilinan J."/>
            <person name="Park H.-J."/>
            <person name="Ramirez L."/>
            <person name="Alfaro M."/>
            <person name="Sun H."/>
            <person name="Tritt A."/>
            <person name="Yoshinaga Y."/>
            <person name="Zwiers L.-H."/>
            <person name="Turgeon B."/>
            <person name="Goodwin S."/>
            <person name="Spatafora J."/>
            <person name="Crous P."/>
            <person name="Grigoriev I."/>
        </authorList>
    </citation>
    <scope>NUCLEOTIDE SEQUENCE</scope>
    <source>
        <strain evidence="4">CBS 627.86</strain>
    </source>
</reference>
<dbReference type="GO" id="GO:0005634">
    <property type="term" value="C:nucleus"/>
    <property type="evidence" value="ECO:0007669"/>
    <property type="project" value="UniProtKB-SubCell"/>
</dbReference>
<dbReference type="OrthoDB" id="20729at2759"/>
<dbReference type="InterPro" id="IPR025151">
    <property type="entry name" value="ELYS_dom"/>
</dbReference>
<dbReference type="AlphaFoldDB" id="A0A6A5ZRV1"/>
<protein>
    <submittedName>
        <fullName evidence="4">Nuclear pore complex assembly-domain-containing protein</fullName>
    </submittedName>
</protein>
<dbReference type="EMBL" id="ML977310">
    <property type="protein sequence ID" value="KAF2122442.1"/>
    <property type="molecule type" value="Genomic_DNA"/>
</dbReference>
<evidence type="ECO:0000256" key="1">
    <source>
        <dbReference type="ARBA" id="ARBA00004123"/>
    </source>
</evidence>
<organism evidence="4 5">
    <name type="scientific">Lophiotrema nucula</name>
    <dbReference type="NCBI Taxonomy" id="690887"/>
    <lineage>
        <taxon>Eukaryota</taxon>
        <taxon>Fungi</taxon>
        <taxon>Dikarya</taxon>
        <taxon>Ascomycota</taxon>
        <taxon>Pezizomycotina</taxon>
        <taxon>Dothideomycetes</taxon>
        <taxon>Pleosporomycetidae</taxon>
        <taxon>Pleosporales</taxon>
        <taxon>Lophiotremataceae</taxon>
        <taxon>Lophiotrema</taxon>
    </lineage>
</organism>
<gene>
    <name evidence="4" type="ORF">BDV96DRAFT_481471</name>
</gene>
<sequence length="332" mass="38575">MLEIEDFEAVFPSGAHYTKKQVEEIRSFQSHLHGKTFFERLLDLLHINARKAYPPPNMQQLENLHKLITEADIALHYKHSLLFYLLKDISPNYYDQTDVATAFAQNVHLEKRFWTFIEGLWALDHLQFETAVGNLTHPSIIPTFPDEIMEALLDQRNIPMGATYAEYILPMAYYNCAKPPLAHERAKIAFVRYMADRSVTDTFYWIRGRPEHEHKQLLEILVEETLEQHSVTRNINQKYTREERAMELVNLPFDDEEEQWVEAFLTEGKGRNFHAAKDTVIMRKIATGRLSAAADDGHLRGKKHENLNWEVLKDGLRRGLGPRGDEDASFAV</sequence>
<dbReference type="Proteomes" id="UP000799770">
    <property type="component" value="Unassembled WGS sequence"/>
</dbReference>
<proteinExistence type="predicted"/>
<name>A0A6A5ZRV1_9PLEO</name>
<dbReference type="Pfam" id="PF13934">
    <property type="entry name" value="ELYS"/>
    <property type="match status" value="1"/>
</dbReference>
<evidence type="ECO:0000259" key="3">
    <source>
        <dbReference type="Pfam" id="PF13934"/>
    </source>
</evidence>
<feature type="domain" description="ELYS-like" evidence="3">
    <location>
        <begin position="36"/>
        <end position="268"/>
    </location>
</feature>
<accession>A0A6A5ZRV1</accession>